<comment type="caution">
    <text evidence="9">The sequence shown here is derived from an EMBL/GenBank/DDBJ whole genome shotgun (WGS) entry which is preliminary data.</text>
</comment>
<keyword evidence="10" id="KW-1185">Reference proteome</keyword>
<keyword evidence="6" id="KW-1278">Translocase</keyword>
<comment type="similarity">
    <text evidence="1">Belongs to the ABC transporter superfamily.</text>
</comment>
<dbReference type="InterPro" id="IPR017871">
    <property type="entry name" value="ABC_transporter-like_CS"/>
</dbReference>
<dbReference type="PROSITE" id="PS00211">
    <property type="entry name" value="ABC_TRANSPORTER_1"/>
    <property type="match status" value="1"/>
</dbReference>
<evidence type="ECO:0000256" key="1">
    <source>
        <dbReference type="ARBA" id="ARBA00005417"/>
    </source>
</evidence>
<evidence type="ECO:0000256" key="3">
    <source>
        <dbReference type="ARBA" id="ARBA00022741"/>
    </source>
</evidence>
<evidence type="ECO:0000256" key="7">
    <source>
        <dbReference type="ARBA" id="ARBA00023136"/>
    </source>
</evidence>
<keyword evidence="5 9" id="KW-0067">ATP-binding</keyword>
<sequence>MRLVADTLACDRGGRRVFSDLSLSLASGHALVVRGPNGVGKSSLLRVIAGLVQPAAGQLAVENGLPEHSVGEHCHYFGHQDALKPAMTVLENLTFWTRFVQPAPLPGEPASVTPEAALDHLGILHTAHLPAAYLSAGQRRRLSLARLMVTLRPIWLLDEPTSALDSASEATLTGLMRDHLAAGGMILAATHQDLDLPDVASLRLERAA</sequence>
<proteinExistence type="inferred from homology"/>
<reference evidence="9 10" key="2">
    <citation type="submission" date="2020-08" db="EMBL/GenBank/DDBJ databases">
        <title>Stappia taiwanensis sp. nov., isolated from a coastal thermal spring.</title>
        <authorList>
            <person name="Kampfer P."/>
        </authorList>
    </citation>
    <scope>NUCLEOTIDE SEQUENCE [LARGE SCALE GENOMIC DNA]</scope>
    <source>
        <strain evidence="9 10">DSM 23284</strain>
    </source>
</reference>
<evidence type="ECO:0000256" key="5">
    <source>
        <dbReference type="ARBA" id="ARBA00022840"/>
    </source>
</evidence>
<reference evidence="9 10" key="1">
    <citation type="submission" date="2020-07" db="EMBL/GenBank/DDBJ databases">
        <authorList>
            <person name="Li M."/>
        </authorList>
    </citation>
    <scope>NUCLEOTIDE SEQUENCE [LARGE SCALE GENOMIC DNA]</scope>
    <source>
        <strain evidence="9 10">DSM 23284</strain>
    </source>
</reference>
<keyword evidence="7" id="KW-0472">Membrane</keyword>
<evidence type="ECO:0000256" key="2">
    <source>
        <dbReference type="ARBA" id="ARBA00022448"/>
    </source>
</evidence>
<dbReference type="GO" id="GO:0017004">
    <property type="term" value="P:cytochrome complex assembly"/>
    <property type="evidence" value="ECO:0007669"/>
    <property type="project" value="UniProtKB-KW"/>
</dbReference>
<dbReference type="InterPro" id="IPR003439">
    <property type="entry name" value="ABC_transporter-like_ATP-bd"/>
</dbReference>
<dbReference type="PANTHER" id="PTHR43499">
    <property type="entry name" value="ABC TRANSPORTER I FAMILY MEMBER 1"/>
    <property type="match status" value="1"/>
</dbReference>
<protein>
    <submittedName>
        <fullName evidence="9">Heme ABC exporter ATP-binding protein CcmA</fullName>
    </submittedName>
</protein>
<dbReference type="InterPro" id="IPR027417">
    <property type="entry name" value="P-loop_NTPase"/>
</dbReference>
<evidence type="ECO:0000256" key="4">
    <source>
        <dbReference type="ARBA" id="ARBA00022748"/>
    </source>
</evidence>
<dbReference type="Gene3D" id="3.40.50.300">
    <property type="entry name" value="P-loop containing nucleotide triphosphate hydrolases"/>
    <property type="match status" value="1"/>
</dbReference>
<keyword evidence="3" id="KW-0547">Nucleotide-binding</keyword>
<dbReference type="InterPro" id="IPR005895">
    <property type="entry name" value="ABC_transptr_haem_export_CcmA"/>
</dbReference>
<evidence type="ECO:0000313" key="9">
    <source>
        <dbReference type="EMBL" id="MBA4612935.1"/>
    </source>
</evidence>
<dbReference type="EMBL" id="JACEON010000014">
    <property type="protein sequence ID" value="MBA4612935.1"/>
    <property type="molecule type" value="Genomic_DNA"/>
</dbReference>
<accession>A0A838XR41</accession>
<evidence type="ECO:0000256" key="6">
    <source>
        <dbReference type="ARBA" id="ARBA00022967"/>
    </source>
</evidence>
<dbReference type="RefSeq" id="WP_181761180.1">
    <property type="nucleotide sequence ID" value="NZ_BMCR01000011.1"/>
</dbReference>
<dbReference type="SMART" id="SM00382">
    <property type="entry name" value="AAA"/>
    <property type="match status" value="1"/>
</dbReference>
<dbReference type="Proteomes" id="UP000559404">
    <property type="component" value="Unassembled WGS sequence"/>
</dbReference>
<dbReference type="GO" id="GO:0022857">
    <property type="term" value="F:transmembrane transporter activity"/>
    <property type="evidence" value="ECO:0007669"/>
    <property type="project" value="InterPro"/>
</dbReference>
<dbReference type="GO" id="GO:0016887">
    <property type="term" value="F:ATP hydrolysis activity"/>
    <property type="evidence" value="ECO:0007669"/>
    <property type="project" value="InterPro"/>
</dbReference>
<evidence type="ECO:0000259" key="8">
    <source>
        <dbReference type="PROSITE" id="PS50893"/>
    </source>
</evidence>
<dbReference type="GO" id="GO:0005524">
    <property type="term" value="F:ATP binding"/>
    <property type="evidence" value="ECO:0007669"/>
    <property type="project" value="UniProtKB-KW"/>
</dbReference>
<dbReference type="PROSITE" id="PS50893">
    <property type="entry name" value="ABC_TRANSPORTER_2"/>
    <property type="match status" value="1"/>
</dbReference>
<dbReference type="PANTHER" id="PTHR43499:SF1">
    <property type="entry name" value="ABC TRANSPORTER I FAMILY MEMBER 1"/>
    <property type="match status" value="1"/>
</dbReference>
<dbReference type="Pfam" id="PF00005">
    <property type="entry name" value="ABC_tran"/>
    <property type="match status" value="1"/>
</dbReference>
<keyword evidence="4" id="KW-0201">Cytochrome c-type biogenesis</keyword>
<dbReference type="InterPro" id="IPR003593">
    <property type="entry name" value="AAA+_ATPase"/>
</dbReference>
<keyword evidence="2" id="KW-0813">Transport</keyword>
<organism evidence="9 10">
    <name type="scientific">Stappia taiwanensis</name>
    <dbReference type="NCBI Taxonomy" id="992267"/>
    <lineage>
        <taxon>Bacteria</taxon>
        <taxon>Pseudomonadati</taxon>
        <taxon>Pseudomonadota</taxon>
        <taxon>Alphaproteobacteria</taxon>
        <taxon>Hyphomicrobiales</taxon>
        <taxon>Stappiaceae</taxon>
        <taxon>Stappia</taxon>
    </lineage>
</organism>
<dbReference type="AlphaFoldDB" id="A0A838XR41"/>
<dbReference type="SUPFAM" id="SSF52540">
    <property type="entry name" value="P-loop containing nucleoside triphosphate hydrolases"/>
    <property type="match status" value="1"/>
</dbReference>
<feature type="domain" description="ABC transporter" evidence="8">
    <location>
        <begin position="1"/>
        <end position="208"/>
    </location>
</feature>
<name>A0A838XR41_9HYPH</name>
<gene>
    <name evidence="9" type="primary">ccmA</name>
    <name evidence="9" type="ORF">H1W37_14830</name>
</gene>
<evidence type="ECO:0000313" key="10">
    <source>
        <dbReference type="Proteomes" id="UP000559404"/>
    </source>
</evidence>
<dbReference type="NCBIfam" id="TIGR01189">
    <property type="entry name" value="ccmA"/>
    <property type="match status" value="1"/>
</dbReference>